<dbReference type="PROSITE" id="PS51186">
    <property type="entry name" value="GNAT"/>
    <property type="match status" value="1"/>
</dbReference>
<dbReference type="Gene3D" id="3.40.630.30">
    <property type="match status" value="1"/>
</dbReference>
<dbReference type="Gene3D" id="3.40.630.90">
    <property type="match status" value="1"/>
</dbReference>
<keyword evidence="2" id="KW-0808">Transferase</keyword>
<protein>
    <submittedName>
        <fullName evidence="2">Acetyltransferase (GNAT) family protein</fullName>
    </submittedName>
</protein>
<dbReference type="GeneID" id="65401552"/>
<dbReference type="Pfam" id="PF18014">
    <property type="entry name" value="Acetyltransf_18"/>
    <property type="match status" value="1"/>
</dbReference>
<keyword evidence="3" id="KW-1185">Reference proteome</keyword>
<organism evidence="2 3">
    <name type="scientific">Cytobacillus oceanisediminis</name>
    <dbReference type="NCBI Taxonomy" id="665099"/>
    <lineage>
        <taxon>Bacteria</taxon>
        <taxon>Bacillati</taxon>
        <taxon>Bacillota</taxon>
        <taxon>Bacilli</taxon>
        <taxon>Bacillales</taxon>
        <taxon>Bacillaceae</taxon>
        <taxon>Cytobacillus</taxon>
    </lineage>
</organism>
<gene>
    <name evidence="2" type="ORF">IQ19_00256</name>
</gene>
<dbReference type="CDD" id="cd04301">
    <property type="entry name" value="NAT_SF"/>
    <property type="match status" value="1"/>
</dbReference>
<dbReference type="PANTHER" id="PTHR47237:SF2">
    <property type="entry name" value="BLL4206 PROTEIN"/>
    <property type="match status" value="1"/>
</dbReference>
<name>A0A562K632_9BACI</name>
<reference evidence="2 3" key="1">
    <citation type="journal article" date="2015" name="Stand. Genomic Sci.">
        <title>Genomic Encyclopedia of Bacterial and Archaeal Type Strains, Phase III: the genomes of soil and plant-associated and newly described type strains.</title>
        <authorList>
            <person name="Whitman W.B."/>
            <person name="Woyke T."/>
            <person name="Klenk H.P."/>
            <person name="Zhou Y."/>
            <person name="Lilburn T.G."/>
            <person name="Beck B.J."/>
            <person name="De Vos P."/>
            <person name="Vandamme P."/>
            <person name="Eisen J.A."/>
            <person name="Garrity G."/>
            <person name="Hugenholtz P."/>
            <person name="Kyrpides N.C."/>
        </authorList>
    </citation>
    <scope>NUCLEOTIDE SEQUENCE [LARGE SCALE GENOMIC DNA]</scope>
    <source>
        <strain evidence="2 3">CGMCC 1.10115</strain>
    </source>
</reference>
<dbReference type="InterPro" id="IPR052729">
    <property type="entry name" value="Acyl/Acetyltrans_Enzymes"/>
</dbReference>
<dbReference type="AlphaFoldDB" id="A0A562K632"/>
<dbReference type="GO" id="GO:0016747">
    <property type="term" value="F:acyltransferase activity, transferring groups other than amino-acyl groups"/>
    <property type="evidence" value="ECO:0007669"/>
    <property type="project" value="InterPro"/>
</dbReference>
<proteinExistence type="predicted"/>
<dbReference type="EMBL" id="VLKI01000001">
    <property type="protein sequence ID" value="TWH90806.1"/>
    <property type="molecule type" value="Genomic_DNA"/>
</dbReference>
<dbReference type="InterPro" id="IPR000182">
    <property type="entry name" value="GNAT_dom"/>
</dbReference>
<dbReference type="PANTHER" id="PTHR47237">
    <property type="entry name" value="SLL0310 PROTEIN"/>
    <property type="match status" value="1"/>
</dbReference>
<dbReference type="InterPro" id="IPR041496">
    <property type="entry name" value="YitH/HolE_GNAT"/>
</dbReference>
<dbReference type="SUPFAM" id="SSF55729">
    <property type="entry name" value="Acyl-CoA N-acyltransferases (Nat)"/>
    <property type="match status" value="1"/>
</dbReference>
<sequence>MVPYKNKWLELVELNQSDVLGLMKLSASVGWDYDEHEIGTVLSSGKIFGHKNAQGKIVSSAASIPYDTHLASIGMVIVHEEYRGLGLGKEVTQKCVNNISKTSSIMLIATKEGKPLYEKMGFKTVDFVHKYLCDRFTAKNTVCPSDIAIENFNDSNLRAILEIDQAAYGDKRSLFLRNRIKQSNQCVVVKDDREKIIGYGLSILGPINLLLGPIAAPDSKTAALILHRLAVNYPGKLRIDIPSGNDELMFFLEQSGFVKVNKPPIMVLNTSNMPARNNTLFAIASQAFG</sequence>
<dbReference type="OrthoDB" id="8453373at2"/>
<evidence type="ECO:0000313" key="3">
    <source>
        <dbReference type="Proteomes" id="UP000318667"/>
    </source>
</evidence>
<dbReference type="RefSeq" id="WP_144539115.1">
    <property type="nucleotide sequence ID" value="NZ_CBCSDC010000019.1"/>
</dbReference>
<accession>A0A562K632</accession>
<dbReference type="Proteomes" id="UP000318667">
    <property type="component" value="Unassembled WGS sequence"/>
</dbReference>
<dbReference type="Pfam" id="PF13673">
    <property type="entry name" value="Acetyltransf_10"/>
    <property type="match status" value="1"/>
</dbReference>
<comment type="caution">
    <text evidence="2">The sequence shown here is derived from an EMBL/GenBank/DDBJ whole genome shotgun (WGS) entry which is preliminary data.</text>
</comment>
<evidence type="ECO:0000313" key="2">
    <source>
        <dbReference type="EMBL" id="TWH90806.1"/>
    </source>
</evidence>
<evidence type="ECO:0000259" key="1">
    <source>
        <dbReference type="PROSITE" id="PS51186"/>
    </source>
</evidence>
<dbReference type="InterPro" id="IPR016181">
    <property type="entry name" value="Acyl_CoA_acyltransferase"/>
</dbReference>
<feature type="domain" description="N-acetyltransferase" evidence="1">
    <location>
        <begin position="9"/>
        <end position="143"/>
    </location>
</feature>